<dbReference type="Proteomes" id="UP001143347">
    <property type="component" value="Unassembled WGS sequence"/>
</dbReference>
<gene>
    <name evidence="3" type="ORF">OSB52_02110</name>
</gene>
<organism evidence="3 4">
    <name type="scientific">Gordonia aquimaris</name>
    <dbReference type="NCBI Taxonomy" id="2984863"/>
    <lineage>
        <taxon>Bacteria</taxon>
        <taxon>Bacillati</taxon>
        <taxon>Actinomycetota</taxon>
        <taxon>Actinomycetes</taxon>
        <taxon>Mycobacteriales</taxon>
        <taxon>Gordoniaceae</taxon>
        <taxon>Gordonia</taxon>
    </lineage>
</organism>
<dbReference type="Gene3D" id="3.10.450.50">
    <property type="match status" value="1"/>
</dbReference>
<feature type="region of interest" description="Disordered" evidence="1">
    <location>
        <begin position="1"/>
        <end position="23"/>
    </location>
</feature>
<comment type="caution">
    <text evidence="3">The sequence shown here is derived from an EMBL/GenBank/DDBJ whole genome shotgun (WGS) entry which is preliminary data.</text>
</comment>
<dbReference type="EMBL" id="JAPKFM010000002">
    <property type="protein sequence ID" value="MCX2962881.1"/>
    <property type="molecule type" value="Genomic_DNA"/>
</dbReference>
<name>A0A9X3D312_9ACTN</name>
<reference evidence="3" key="1">
    <citation type="submission" date="2022-10" db="EMBL/GenBank/DDBJ databases">
        <title>WGS of marine actinomycetes from Thailand.</title>
        <authorList>
            <person name="Thawai C."/>
        </authorList>
    </citation>
    <scope>NUCLEOTIDE SEQUENCE</scope>
    <source>
        <strain evidence="3">SW21</strain>
    </source>
</reference>
<keyword evidence="2" id="KW-0472">Membrane</keyword>
<accession>A0A9X3D312</accession>
<dbReference type="SUPFAM" id="SSF54427">
    <property type="entry name" value="NTF2-like"/>
    <property type="match status" value="1"/>
</dbReference>
<feature type="compositionally biased region" description="Basic and acidic residues" evidence="1">
    <location>
        <begin position="1"/>
        <end position="12"/>
    </location>
</feature>
<evidence type="ECO:0000313" key="4">
    <source>
        <dbReference type="Proteomes" id="UP001143347"/>
    </source>
</evidence>
<proteinExistence type="predicted"/>
<sequence length="168" mass="18410">MAKRAGDQDRSESGGPSDGQATPAPTWKAAWPFLVALGVVAIAAIGIGISYLIRPADDRMSTEAHIQHAVNDAYTARNELDYTRYREATCAAELASDTFPDKDTFVEQNRVSFEENGQIVIPEIADITVNGDRATAQVHWHFDETPDSEQVTDVVVVREDGDWKVCTS</sequence>
<evidence type="ECO:0000313" key="3">
    <source>
        <dbReference type="EMBL" id="MCX2962881.1"/>
    </source>
</evidence>
<keyword evidence="2" id="KW-1133">Transmembrane helix</keyword>
<keyword evidence="4" id="KW-1185">Reference proteome</keyword>
<protein>
    <submittedName>
        <fullName evidence="3">DUF4878 domain-containing protein</fullName>
    </submittedName>
</protein>
<evidence type="ECO:0000256" key="1">
    <source>
        <dbReference type="SAM" id="MobiDB-lite"/>
    </source>
</evidence>
<dbReference type="AlphaFoldDB" id="A0A9X3D312"/>
<feature type="transmembrane region" description="Helical" evidence="2">
    <location>
        <begin position="29"/>
        <end position="53"/>
    </location>
</feature>
<dbReference type="InterPro" id="IPR032710">
    <property type="entry name" value="NTF2-like_dom_sf"/>
</dbReference>
<keyword evidence="2" id="KW-0812">Transmembrane</keyword>
<evidence type="ECO:0000256" key="2">
    <source>
        <dbReference type="SAM" id="Phobius"/>
    </source>
</evidence>
<dbReference type="RefSeq" id="WP_266059932.1">
    <property type="nucleotide sequence ID" value="NZ_JAPKFM010000002.1"/>
</dbReference>